<dbReference type="Gene3D" id="2.170.150.80">
    <property type="entry name" value="NAC domain"/>
    <property type="match status" value="1"/>
</dbReference>
<accession>A0AAE1Y5B2</accession>
<name>A0AAE1Y5B2_9LAMI</name>
<dbReference type="InterPro" id="IPR036093">
    <property type="entry name" value="NAC_dom_sf"/>
</dbReference>
<sequence length="177" mass="20117">MAESHELDLPGFRFHPTEEELLNFYLKSMVLGKKLPADIIGFLNIYNHDPRDLPACLTDLIACKIMQDIVLCKIYRKATSLKMLEQRAAMEEEVKTYSSPSPLTSSLSPALSSDHFEDVKSTSSNRRTSTCTGLVLPNGIENLAELQVPEISIDWNQDCFWTLENLTPFLQMCQFNR</sequence>
<keyword evidence="3" id="KW-0804">Transcription</keyword>
<reference evidence="6" key="2">
    <citation type="journal article" date="2024" name="Plant">
        <title>Genomic evolution and insights into agronomic trait innovations of Sesamum species.</title>
        <authorList>
            <person name="Miao H."/>
            <person name="Wang L."/>
            <person name="Qu L."/>
            <person name="Liu H."/>
            <person name="Sun Y."/>
            <person name="Le M."/>
            <person name="Wang Q."/>
            <person name="Wei S."/>
            <person name="Zheng Y."/>
            <person name="Lin W."/>
            <person name="Duan Y."/>
            <person name="Cao H."/>
            <person name="Xiong S."/>
            <person name="Wang X."/>
            <person name="Wei L."/>
            <person name="Li C."/>
            <person name="Ma Q."/>
            <person name="Ju M."/>
            <person name="Zhao R."/>
            <person name="Li G."/>
            <person name="Mu C."/>
            <person name="Tian Q."/>
            <person name="Mei H."/>
            <person name="Zhang T."/>
            <person name="Gao T."/>
            <person name="Zhang H."/>
        </authorList>
    </citation>
    <scope>NUCLEOTIDE SEQUENCE</scope>
    <source>
        <strain evidence="6">3651</strain>
    </source>
</reference>
<comment type="caution">
    <text evidence="6">The sequence shown here is derived from an EMBL/GenBank/DDBJ whole genome shotgun (WGS) entry which is preliminary data.</text>
</comment>
<evidence type="ECO:0000256" key="2">
    <source>
        <dbReference type="ARBA" id="ARBA00023125"/>
    </source>
</evidence>
<keyword evidence="4" id="KW-0539">Nucleus</keyword>
<evidence type="ECO:0000256" key="1">
    <source>
        <dbReference type="ARBA" id="ARBA00023015"/>
    </source>
</evidence>
<dbReference type="AlphaFoldDB" id="A0AAE1Y5B2"/>
<evidence type="ECO:0000313" key="7">
    <source>
        <dbReference type="Proteomes" id="UP001293254"/>
    </source>
</evidence>
<dbReference type="PANTHER" id="PTHR31719">
    <property type="entry name" value="NAC TRANSCRIPTION FACTOR 56"/>
    <property type="match status" value="1"/>
</dbReference>
<evidence type="ECO:0000256" key="3">
    <source>
        <dbReference type="ARBA" id="ARBA00023163"/>
    </source>
</evidence>
<dbReference type="Proteomes" id="UP001293254">
    <property type="component" value="Unassembled WGS sequence"/>
</dbReference>
<protein>
    <submittedName>
        <fullName evidence="6">NAC domain-containing protein 22</fullName>
    </submittedName>
</protein>
<proteinExistence type="predicted"/>
<keyword evidence="1" id="KW-0805">Transcription regulation</keyword>
<dbReference type="EMBL" id="JACGWO010000006">
    <property type="protein sequence ID" value="KAK4424016.1"/>
    <property type="molecule type" value="Genomic_DNA"/>
</dbReference>
<dbReference type="GO" id="GO:0003677">
    <property type="term" value="F:DNA binding"/>
    <property type="evidence" value="ECO:0007669"/>
    <property type="project" value="UniProtKB-KW"/>
</dbReference>
<keyword evidence="2" id="KW-0238">DNA-binding</keyword>
<evidence type="ECO:0000256" key="4">
    <source>
        <dbReference type="ARBA" id="ARBA00023242"/>
    </source>
</evidence>
<dbReference type="InterPro" id="IPR003441">
    <property type="entry name" value="NAC-dom"/>
</dbReference>
<evidence type="ECO:0000313" key="6">
    <source>
        <dbReference type="EMBL" id="KAK4424016.1"/>
    </source>
</evidence>
<dbReference type="PANTHER" id="PTHR31719:SF43">
    <property type="entry name" value="NAC TRANSCRIPTION FACTOR 56"/>
    <property type="match status" value="1"/>
</dbReference>
<evidence type="ECO:0000259" key="5">
    <source>
        <dbReference type="Pfam" id="PF02365"/>
    </source>
</evidence>
<gene>
    <name evidence="6" type="ORF">Salat_1595000</name>
</gene>
<keyword evidence="7" id="KW-1185">Reference proteome</keyword>
<reference evidence="6" key="1">
    <citation type="submission" date="2020-06" db="EMBL/GenBank/DDBJ databases">
        <authorList>
            <person name="Li T."/>
            <person name="Hu X."/>
            <person name="Zhang T."/>
            <person name="Song X."/>
            <person name="Zhang H."/>
            <person name="Dai N."/>
            <person name="Sheng W."/>
            <person name="Hou X."/>
            <person name="Wei L."/>
        </authorList>
    </citation>
    <scope>NUCLEOTIDE SEQUENCE</scope>
    <source>
        <strain evidence="6">3651</strain>
        <tissue evidence="6">Leaf</tissue>
    </source>
</reference>
<dbReference type="GO" id="GO:0006355">
    <property type="term" value="P:regulation of DNA-templated transcription"/>
    <property type="evidence" value="ECO:0007669"/>
    <property type="project" value="InterPro"/>
</dbReference>
<feature type="domain" description="NAC" evidence="5">
    <location>
        <begin position="10"/>
        <end position="55"/>
    </location>
</feature>
<dbReference type="Pfam" id="PF02365">
    <property type="entry name" value="NAM"/>
    <property type="match status" value="1"/>
</dbReference>
<dbReference type="SUPFAM" id="SSF101941">
    <property type="entry name" value="NAC domain"/>
    <property type="match status" value="1"/>
</dbReference>
<organism evidence="6 7">
    <name type="scientific">Sesamum alatum</name>
    <dbReference type="NCBI Taxonomy" id="300844"/>
    <lineage>
        <taxon>Eukaryota</taxon>
        <taxon>Viridiplantae</taxon>
        <taxon>Streptophyta</taxon>
        <taxon>Embryophyta</taxon>
        <taxon>Tracheophyta</taxon>
        <taxon>Spermatophyta</taxon>
        <taxon>Magnoliopsida</taxon>
        <taxon>eudicotyledons</taxon>
        <taxon>Gunneridae</taxon>
        <taxon>Pentapetalae</taxon>
        <taxon>asterids</taxon>
        <taxon>lamiids</taxon>
        <taxon>Lamiales</taxon>
        <taxon>Pedaliaceae</taxon>
        <taxon>Sesamum</taxon>
    </lineage>
</organism>